<organism evidence="2 3">
    <name type="scientific">Phlebiopsis gigantea (strain 11061_1 CR5-6)</name>
    <name type="common">White-rot fungus</name>
    <name type="synonym">Peniophora gigantea</name>
    <dbReference type="NCBI Taxonomy" id="745531"/>
    <lineage>
        <taxon>Eukaryota</taxon>
        <taxon>Fungi</taxon>
        <taxon>Dikarya</taxon>
        <taxon>Basidiomycota</taxon>
        <taxon>Agaricomycotina</taxon>
        <taxon>Agaricomycetes</taxon>
        <taxon>Polyporales</taxon>
        <taxon>Phanerochaetaceae</taxon>
        <taxon>Phlebiopsis</taxon>
    </lineage>
</organism>
<keyword evidence="3" id="KW-1185">Reference proteome</keyword>
<dbReference type="OrthoDB" id="10525439at2759"/>
<evidence type="ECO:0000256" key="1">
    <source>
        <dbReference type="SAM" id="SignalP"/>
    </source>
</evidence>
<dbReference type="AlphaFoldDB" id="A0A0C3SB37"/>
<dbReference type="HOGENOM" id="CLU_082819_0_0_1"/>
<feature type="chain" id="PRO_5002181318" description="Glycoside hydrolase family 16 protein" evidence="1">
    <location>
        <begin position="24"/>
        <end position="222"/>
    </location>
</feature>
<reference evidence="2 3" key="1">
    <citation type="journal article" date="2014" name="PLoS Genet.">
        <title>Analysis of the Phlebiopsis gigantea genome, transcriptome and secretome provides insight into its pioneer colonization strategies of wood.</title>
        <authorList>
            <person name="Hori C."/>
            <person name="Ishida T."/>
            <person name="Igarashi K."/>
            <person name="Samejima M."/>
            <person name="Suzuki H."/>
            <person name="Master E."/>
            <person name="Ferreira P."/>
            <person name="Ruiz-Duenas F.J."/>
            <person name="Held B."/>
            <person name="Canessa P."/>
            <person name="Larrondo L.F."/>
            <person name="Schmoll M."/>
            <person name="Druzhinina I.S."/>
            <person name="Kubicek C.P."/>
            <person name="Gaskell J.A."/>
            <person name="Kersten P."/>
            <person name="St John F."/>
            <person name="Glasner J."/>
            <person name="Sabat G."/>
            <person name="Splinter BonDurant S."/>
            <person name="Syed K."/>
            <person name="Yadav J."/>
            <person name="Mgbeahuruike A.C."/>
            <person name="Kovalchuk A."/>
            <person name="Asiegbu F.O."/>
            <person name="Lackner G."/>
            <person name="Hoffmeister D."/>
            <person name="Rencoret J."/>
            <person name="Gutierrez A."/>
            <person name="Sun H."/>
            <person name="Lindquist E."/>
            <person name="Barry K."/>
            <person name="Riley R."/>
            <person name="Grigoriev I.V."/>
            <person name="Henrissat B."/>
            <person name="Kues U."/>
            <person name="Berka R.M."/>
            <person name="Martinez A.T."/>
            <person name="Covert S.F."/>
            <person name="Blanchette R.A."/>
            <person name="Cullen D."/>
        </authorList>
    </citation>
    <scope>NUCLEOTIDE SEQUENCE [LARGE SCALE GENOMIC DNA]</scope>
    <source>
        <strain evidence="2 3">11061_1 CR5-6</strain>
    </source>
</reference>
<feature type="signal peptide" evidence="1">
    <location>
        <begin position="1"/>
        <end position="23"/>
    </location>
</feature>
<accession>A0A0C3SB37</accession>
<sequence>MQLQPRFLLLVAILSFACTLGLALSIEVAVGSTSSASVDMHAPVSAKFGYNEAATDIMAPHDVELANKRGTGKQLLLGVLATNAHITQAPCSSENPLTCAIGCIFSAFTFFFAAYVFQSGHDEASGRLMTELEPGKWHNVGHVQHQGLNHTVECFNSGIYHQLRARTVPFANAAINVRTDSANDGGFVSDYYWQYNNEGPYDSFHSSSFFAANAGGWMLDSA</sequence>
<proteinExistence type="predicted"/>
<evidence type="ECO:0008006" key="4">
    <source>
        <dbReference type="Google" id="ProtNLM"/>
    </source>
</evidence>
<name>A0A0C3SB37_PHLG1</name>
<dbReference type="Proteomes" id="UP000053257">
    <property type="component" value="Unassembled WGS sequence"/>
</dbReference>
<evidence type="ECO:0000313" key="2">
    <source>
        <dbReference type="EMBL" id="KIP07595.1"/>
    </source>
</evidence>
<protein>
    <recommendedName>
        <fullName evidence="4">Glycoside hydrolase family 16 protein</fullName>
    </recommendedName>
</protein>
<evidence type="ECO:0000313" key="3">
    <source>
        <dbReference type="Proteomes" id="UP000053257"/>
    </source>
</evidence>
<keyword evidence="1" id="KW-0732">Signal</keyword>
<dbReference type="PROSITE" id="PS51257">
    <property type="entry name" value="PROKAR_LIPOPROTEIN"/>
    <property type="match status" value="1"/>
</dbReference>
<gene>
    <name evidence="2" type="ORF">PHLGIDRAFT_13121</name>
</gene>
<dbReference type="EMBL" id="KN840494">
    <property type="protein sequence ID" value="KIP07595.1"/>
    <property type="molecule type" value="Genomic_DNA"/>
</dbReference>